<sequence precursor="true">MHQQGLLLKGLLSTAAAVVMLGALLSGSAFAAQPNVLMIVVDDMNDWVGCLDGHPDVKTPNIDRLAARGMLFSNAHCAAPVCNPSRVATLTGRRPGSTGIYDNSAKWHEAIPNITSIPQHFKANGFHVVGGGKVNHHMPGFNRVDDWHSYFDQVFDGHYQDRLHRGLDVSNFRFPDGFPLNRLPSVKAQNKPPKNPREFDWGPLDKKDLETGDGQLVQWAVDFLKQTPDKPFFLAAGIYRPHLPFYAPRKYFDLYPLESIHLPEIKDDDLDDLPAMGLEFAAQRREDYELVMKSGKYRELLQAYLASISFADAMIGRVLDALDESGHADDTVIVLWSDHGWHLGEKQHLHKFTLWERSTRIPFVVVAPDVTQPGSVCEQPVGMLDLFPTLNELCELPQVDGLSGQSIAALLTDPNRAWERPALTSHGRGNHALRSQRWRYIRYADGGEELYDHANDPNEWTNLASRPGFAEIKTELARWLPETDAKPKKRKKK</sequence>
<evidence type="ECO:0000313" key="10">
    <source>
        <dbReference type="Proteomes" id="UP000319143"/>
    </source>
</evidence>
<dbReference type="Gene3D" id="3.40.720.10">
    <property type="entry name" value="Alkaline Phosphatase, subunit A"/>
    <property type="match status" value="1"/>
</dbReference>
<feature type="domain" description="Sulfatase N-terminal" evidence="8">
    <location>
        <begin position="34"/>
        <end position="393"/>
    </location>
</feature>
<comment type="caution">
    <text evidence="9">The sequence shown here is derived from an EMBL/GenBank/DDBJ whole genome shotgun (WGS) entry which is preliminary data.</text>
</comment>
<dbReference type="CDD" id="cd16030">
    <property type="entry name" value="iduronate-2-sulfatase"/>
    <property type="match status" value="1"/>
</dbReference>
<evidence type="ECO:0000256" key="1">
    <source>
        <dbReference type="ARBA" id="ARBA00001913"/>
    </source>
</evidence>
<dbReference type="RefSeq" id="WP_231615656.1">
    <property type="nucleotide sequence ID" value="NZ_SJPV01000004.1"/>
</dbReference>
<feature type="chain" id="PRO_5022768803" evidence="7">
    <location>
        <begin position="32"/>
        <end position="493"/>
    </location>
</feature>
<feature type="signal peptide" evidence="7">
    <location>
        <begin position="1"/>
        <end position="31"/>
    </location>
</feature>
<dbReference type="Proteomes" id="UP000319143">
    <property type="component" value="Unassembled WGS sequence"/>
</dbReference>
<evidence type="ECO:0000256" key="7">
    <source>
        <dbReference type="SAM" id="SignalP"/>
    </source>
</evidence>
<gene>
    <name evidence="9" type="ORF">Poly41_30300</name>
</gene>
<keyword evidence="5 9" id="KW-0378">Hydrolase</keyword>
<evidence type="ECO:0000256" key="2">
    <source>
        <dbReference type="ARBA" id="ARBA00008779"/>
    </source>
</evidence>
<dbReference type="SUPFAM" id="SSF53649">
    <property type="entry name" value="Alkaline phosphatase-like"/>
    <property type="match status" value="1"/>
</dbReference>
<comment type="similarity">
    <text evidence="2">Belongs to the sulfatase family.</text>
</comment>
<dbReference type="InterPro" id="IPR035874">
    <property type="entry name" value="IDS"/>
</dbReference>
<evidence type="ECO:0000256" key="6">
    <source>
        <dbReference type="ARBA" id="ARBA00022837"/>
    </source>
</evidence>
<evidence type="ECO:0000256" key="5">
    <source>
        <dbReference type="ARBA" id="ARBA00022801"/>
    </source>
</evidence>
<comment type="cofactor">
    <cofactor evidence="1">
        <name>Ca(2+)</name>
        <dbReference type="ChEBI" id="CHEBI:29108"/>
    </cofactor>
</comment>
<keyword evidence="3" id="KW-0479">Metal-binding</keyword>
<dbReference type="GO" id="GO:0004423">
    <property type="term" value="F:iduronate-2-sulfatase activity"/>
    <property type="evidence" value="ECO:0007669"/>
    <property type="project" value="InterPro"/>
</dbReference>
<dbReference type="Pfam" id="PF00884">
    <property type="entry name" value="Sulfatase"/>
    <property type="match status" value="1"/>
</dbReference>
<evidence type="ECO:0000259" key="8">
    <source>
        <dbReference type="Pfam" id="PF00884"/>
    </source>
</evidence>
<evidence type="ECO:0000313" key="9">
    <source>
        <dbReference type="EMBL" id="TWU38553.1"/>
    </source>
</evidence>
<protein>
    <submittedName>
        <fullName evidence="9">Arylsulfatase</fullName>
        <ecNumber evidence="9">3.1.6.1</ecNumber>
    </submittedName>
</protein>
<dbReference type="EC" id="3.1.6.1" evidence="9"/>
<keyword evidence="10" id="KW-1185">Reference proteome</keyword>
<dbReference type="PANTHER" id="PTHR45953:SF1">
    <property type="entry name" value="IDURONATE 2-SULFATASE"/>
    <property type="match status" value="1"/>
</dbReference>
<name>A0A5C6DMH6_9BACT</name>
<dbReference type="GO" id="GO:0004065">
    <property type="term" value="F:arylsulfatase activity"/>
    <property type="evidence" value="ECO:0007669"/>
    <property type="project" value="UniProtKB-EC"/>
</dbReference>
<dbReference type="AlphaFoldDB" id="A0A5C6DMH6"/>
<reference evidence="9 10" key="1">
    <citation type="submission" date="2019-02" db="EMBL/GenBank/DDBJ databases">
        <title>Deep-cultivation of Planctomycetes and their phenomic and genomic characterization uncovers novel biology.</title>
        <authorList>
            <person name="Wiegand S."/>
            <person name="Jogler M."/>
            <person name="Boedeker C."/>
            <person name="Pinto D."/>
            <person name="Vollmers J."/>
            <person name="Rivas-Marin E."/>
            <person name="Kohn T."/>
            <person name="Peeters S.H."/>
            <person name="Heuer A."/>
            <person name="Rast P."/>
            <person name="Oberbeckmann S."/>
            <person name="Bunk B."/>
            <person name="Jeske O."/>
            <person name="Meyerdierks A."/>
            <person name="Storesund J.E."/>
            <person name="Kallscheuer N."/>
            <person name="Luecker S."/>
            <person name="Lage O.M."/>
            <person name="Pohl T."/>
            <person name="Merkel B.J."/>
            <person name="Hornburger P."/>
            <person name="Mueller R.-W."/>
            <person name="Bruemmer F."/>
            <person name="Labrenz M."/>
            <person name="Spormann A.M."/>
            <person name="Op Den Camp H."/>
            <person name="Overmann J."/>
            <person name="Amann R."/>
            <person name="Jetten M.S.M."/>
            <person name="Mascher T."/>
            <person name="Medema M.H."/>
            <person name="Devos D.P."/>
            <person name="Kaster A.-K."/>
            <person name="Ovreas L."/>
            <person name="Rohde M."/>
            <person name="Galperin M.Y."/>
            <person name="Jogler C."/>
        </authorList>
    </citation>
    <scope>NUCLEOTIDE SEQUENCE [LARGE SCALE GENOMIC DNA]</scope>
    <source>
        <strain evidence="9 10">Poly41</strain>
    </source>
</reference>
<dbReference type="GO" id="GO:0046872">
    <property type="term" value="F:metal ion binding"/>
    <property type="evidence" value="ECO:0007669"/>
    <property type="project" value="UniProtKB-KW"/>
</dbReference>
<keyword evidence="6" id="KW-0106">Calcium</keyword>
<dbReference type="InterPro" id="IPR000917">
    <property type="entry name" value="Sulfatase_N"/>
</dbReference>
<proteinExistence type="inferred from homology"/>
<organism evidence="9 10">
    <name type="scientific">Novipirellula artificiosorum</name>
    <dbReference type="NCBI Taxonomy" id="2528016"/>
    <lineage>
        <taxon>Bacteria</taxon>
        <taxon>Pseudomonadati</taxon>
        <taxon>Planctomycetota</taxon>
        <taxon>Planctomycetia</taxon>
        <taxon>Pirellulales</taxon>
        <taxon>Pirellulaceae</taxon>
        <taxon>Novipirellula</taxon>
    </lineage>
</organism>
<dbReference type="PANTHER" id="PTHR45953">
    <property type="entry name" value="IDURONATE 2-SULFATASE"/>
    <property type="match status" value="1"/>
</dbReference>
<dbReference type="EMBL" id="SJPV01000004">
    <property type="protein sequence ID" value="TWU38553.1"/>
    <property type="molecule type" value="Genomic_DNA"/>
</dbReference>
<keyword evidence="4 7" id="KW-0732">Signal</keyword>
<evidence type="ECO:0000256" key="4">
    <source>
        <dbReference type="ARBA" id="ARBA00022729"/>
    </source>
</evidence>
<accession>A0A5C6DMH6</accession>
<dbReference type="InterPro" id="IPR017850">
    <property type="entry name" value="Alkaline_phosphatase_core_sf"/>
</dbReference>
<dbReference type="GO" id="GO:0005737">
    <property type="term" value="C:cytoplasm"/>
    <property type="evidence" value="ECO:0007669"/>
    <property type="project" value="TreeGrafter"/>
</dbReference>
<evidence type="ECO:0000256" key="3">
    <source>
        <dbReference type="ARBA" id="ARBA00022723"/>
    </source>
</evidence>